<sequence>MTEEVPASVLDSAVVHHSSSSTPTGGGPSSNIGADFTVSNIDGLIEPLHVNSIELMSAPVDYYTLISALLAISPSIIYTCFKMSFAALPYFLLLLLSLPAAIRLQGMNSWIRWLVGFIVVAFMSGIKTAMLMTVFQNESILIKGLFYAHTALWECSNCSLIFGGRAALEKFNIDSYLKGIVAALCPSQVRFVSPNYDASNSTLHCHDSNTLWNKWKQNSMHLSFYAAAFMVIRFGLKDIVPDEIPARYAILEAEGIVIYVATFVNIWNVPVHLYQLMMLVCNHCRSDSTSLSVTSTTVSQVQVQVIYPYGAIYFSKSSREFWSRWSRPASSMIRYMFYYPVGGSARAWLSIPIMFLLNASSHYTVSESIMGDRSENGWNAVFGMLGIAVTFEVLGNKFVTWRSVDEEGARIENEPKWWKWIKFIVAATSLRFAAYWLVHGCFDSTLADLL</sequence>
<dbReference type="Proteomes" id="UP001054902">
    <property type="component" value="Unassembled WGS sequence"/>
</dbReference>
<feature type="transmembrane region" description="Helical" evidence="1">
    <location>
        <begin position="377"/>
        <end position="399"/>
    </location>
</feature>
<feature type="transmembrane region" description="Helical" evidence="1">
    <location>
        <begin position="420"/>
        <end position="438"/>
    </location>
</feature>
<feature type="transmembrane region" description="Helical" evidence="1">
    <location>
        <begin position="110"/>
        <end position="135"/>
    </location>
</feature>
<accession>A0AAD3D8M5</accession>
<comment type="caution">
    <text evidence="2">The sequence shown here is derived from an EMBL/GenBank/DDBJ whole genome shotgun (WGS) entry which is preliminary data.</text>
</comment>
<keyword evidence="1" id="KW-0472">Membrane</keyword>
<keyword evidence="1" id="KW-0812">Transmembrane</keyword>
<feature type="transmembrane region" description="Helical" evidence="1">
    <location>
        <begin position="337"/>
        <end position="357"/>
    </location>
</feature>
<feature type="transmembrane region" description="Helical" evidence="1">
    <location>
        <begin position="62"/>
        <end position="81"/>
    </location>
</feature>
<dbReference type="AlphaFoldDB" id="A0AAD3D8M5"/>
<feature type="transmembrane region" description="Helical" evidence="1">
    <location>
        <begin position="88"/>
        <end position="104"/>
    </location>
</feature>
<gene>
    <name evidence="2" type="ORF">CTEN210_15928</name>
</gene>
<protein>
    <submittedName>
        <fullName evidence="2">Uncharacterized protein</fullName>
    </submittedName>
</protein>
<proteinExistence type="predicted"/>
<evidence type="ECO:0000313" key="3">
    <source>
        <dbReference type="Proteomes" id="UP001054902"/>
    </source>
</evidence>
<dbReference type="EMBL" id="BLLK01000064">
    <property type="protein sequence ID" value="GFH59452.1"/>
    <property type="molecule type" value="Genomic_DNA"/>
</dbReference>
<feature type="transmembrane region" description="Helical" evidence="1">
    <location>
        <begin position="256"/>
        <end position="276"/>
    </location>
</feature>
<keyword evidence="3" id="KW-1185">Reference proteome</keyword>
<keyword evidence="1" id="KW-1133">Transmembrane helix</keyword>
<evidence type="ECO:0000256" key="1">
    <source>
        <dbReference type="SAM" id="Phobius"/>
    </source>
</evidence>
<reference evidence="2 3" key="1">
    <citation type="journal article" date="2021" name="Sci. Rep.">
        <title>The genome of the diatom Chaetoceros tenuissimus carries an ancient integrated fragment of an extant virus.</title>
        <authorList>
            <person name="Hongo Y."/>
            <person name="Kimura K."/>
            <person name="Takaki Y."/>
            <person name="Yoshida Y."/>
            <person name="Baba S."/>
            <person name="Kobayashi G."/>
            <person name="Nagasaki K."/>
            <person name="Hano T."/>
            <person name="Tomaru Y."/>
        </authorList>
    </citation>
    <scope>NUCLEOTIDE SEQUENCE [LARGE SCALE GENOMIC DNA]</scope>
    <source>
        <strain evidence="2 3">NIES-3715</strain>
    </source>
</reference>
<evidence type="ECO:0000313" key="2">
    <source>
        <dbReference type="EMBL" id="GFH59452.1"/>
    </source>
</evidence>
<organism evidence="2 3">
    <name type="scientific">Chaetoceros tenuissimus</name>
    <dbReference type="NCBI Taxonomy" id="426638"/>
    <lineage>
        <taxon>Eukaryota</taxon>
        <taxon>Sar</taxon>
        <taxon>Stramenopiles</taxon>
        <taxon>Ochrophyta</taxon>
        <taxon>Bacillariophyta</taxon>
        <taxon>Coscinodiscophyceae</taxon>
        <taxon>Chaetocerotophycidae</taxon>
        <taxon>Chaetocerotales</taxon>
        <taxon>Chaetocerotaceae</taxon>
        <taxon>Chaetoceros</taxon>
    </lineage>
</organism>
<name>A0AAD3D8M5_9STRA</name>